<feature type="transmembrane region" description="Helical" evidence="1">
    <location>
        <begin position="211"/>
        <end position="233"/>
    </location>
</feature>
<dbReference type="Proteomes" id="UP000823927">
    <property type="component" value="Unassembled WGS sequence"/>
</dbReference>
<accession>A0A9D1F6M4</accession>
<dbReference type="AlphaFoldDB" id="A0A9D1F6M4"/>
<reference evidence="2" key="1">
    <citation type="submission" date="2020-10" db="EMBL/GenBank/DDBJ databases">
        <authorList>
            <person name="Gilroy R."/>
        </authorList>
    </citation>
    <scope>NUCLEOTIDE SEQUENCE</scope>
    <source>
        <strain evidence="2">CHK178-757</strain>
    </source>
</reference>
<comment type="caution">
    <text evidence="2">The sequence shown here is derived from an EMBL/GenBank/DDBJ whole genome shotgun (WGS) entry which is preliminary data.</text>
</comment>
<feature type="transmembrane region" description="Helical" evidence="1">
    <location>
        <begin position="109"/>
        <end position="133"/>
    </location>
</feature>
<reference evidence="2" key="2">
    <citation type="journal article" date="2021" name="PeerJ">
        <title>Extensive microbial diversity within the chicken gut microbiome revealed by metagenomics and culture.</title>
        <authorList>
            <person name="Gilroy R."/>
            <person name="Ravi A."/>
            <person name="Getino M."/>
            <person name="Pursley I."/>
            <person name="Horton D.L."/>
            <person name="Alikhan N.F."/>
            <person name="Baker D."/>
            <person name="Gharbi K."/>
            <person name="Hall N."/>
            <person name="Watson M."/>
            <person name="Adriaenssens E.M."/>
            <person name="Foster-Nyarko E."/>
            <person name="Jarju S."/>
            <person name="Secka A."/>
            <person name="Antonio M."/>
            <person name="Oren A."/>
            <person name="Chaudhuri R.R."/>
            <person name="La Ragione R."/>
            <person name="Hildebrand F."/>
            <person name="Pallen M.J."/>
        </authorList>
    </citation>
    <scope>NUCLEOTIDE SEQUENCE</scope>
    <source>
        <strain evidence="2">CHK178-757</strain>
    </source>
</reference>
<dbReference type="EMBL" id="DVIT01000056">
    <property type="protein sequence ID" value="HIS48454.1"/>
    <property type="molecule type" value="Genomic_DNA"/>
</dbReference>
<evidence type="ECO:0000313" key="3">
    <source>
        <dbReference type="Proteomes" id="UP000823927"/>
    </source>
</evidence>
<dbReference type="PANTHER" id="PTHR42867">
    <property type="entry name" value="MEMBRANE PROTEIN-RELATED"/>
    <property type="match status" value="1"/>
</dbReference>
<evidence type="ECO:0000256" key="1">
    <source>
        <dbReference type="SAM" id="Phobius"/>
    </source>
</evidence>
<dbReference type="PANTHER" id="PTHR42867:SF1">
    <property type="entry name" value="MEMBRANE PROTEIN-RELATED"/>
    <property type="match status" value="1"/>
</dbReference>
<feature type="transmembrane region" description="Helical" evidence="1">
    <location>
        <begin position="145"/>
        <end position="165"/>
    </location>
</feature>
<feature type="transmembrane region" description="Helical" evidence="1">
    <location>
        <begin position="239"/>
        <end position="260"/>
    </location>
</feature>
<name>A0A9D1F6M4_9FIRM</name>
<sequence>MKYAKIGGQAVIEGVMMRYGNDYAVTVRKPDGTLEVKKDTYESLVSRLHLTRVPILRGVFAFIDSMVLGISTLTYSASFYEDEETDTDKGAAPEAAASEKSGSSLGEKLIMGVTVALSLVIAIGLFMVLPFLISDLFSHVTDSSWLLGIIEGIVRVILFMAYIVLISRMKDIQRVFMYHGAEHKSINCIEHGALLTPENAMKYSRFHKRCGTSFLFIVIFLSIVFFILFFQIFPVENMALKVVIRILLVPVIAGVAYEIIQWAGRSEGRFADVISRPGMALQKLTTREPDESMIEAAIASIEAIYDWKAFQEEVRAGEQSDVKTAS</sequence>
<protein>
    <submittedName>
        <fullName evidence="2">DUF1385 domain-containing protein</fullName>
    </submittedName>
</protein>
<gene>
    <name evidence="2" type="ORF">IAB46_13055</name>
</gene>
<dbReference type="Pfam" id="PF07136">
    <property type="entry name" value="DUF1385"/>
    <property type="match status" value="1"/>
</dbReference>
<organism evidence="2 3">
    <name type="scientific">Candidatus Scybalocola faecigallinarum</name>
    <dbReference type="NCBI Taxonomy" id="2840941"/>
    <lineage>
        <taxon>Bacteria</taxon>
        <taxon>Bacillati</taxon>
        <taxon>Bacillota</taxon>
        <taxon>Clostridia</taxon>
        <taxon>Lachnospirales</taxon>
        <taxon>Lachnospiraceae</taxon>
        <taxon>Lachnospiraceae incertae sedis</taxon>
        <taxon>Candidatus Scybalocola (ex Gilroy et al. 2021)</taxon>
    </lineage>
</organism>
<keyword evidence="1" id="KW-0472">Membrane</keyword>
<keyword evidence="1" id="KW-1133">Transmembrane helix</keyword>
<keyword evidence="1" id="KW-0812">Transmembrane</keyword>
<evidence type="ECO:0000313" key="2">
    <source>
        <dbReference type="EMBL" id="HIS48454.1"/>
    </source>
</evidence>
<dbReference type="InterPro" id="IPR010787">
    <property type="entry name" value="DUF1385"/>
</dbReference>
<proteinExistence type="predicted"/>